<organism evidence="2 3">
    <name type="scientific">Hyalomma marginatum</name>
    <dbReference type="NCBI Taxonomy" id="34627"/>
    <lineage>
        <taxon>Eukaryota</taxon>
        <taxon>Metazoa</taxon>
        <taxon>Ecdysozoa</taxon>
        <taxon>Arthropoda</taxon>
        <taxon>Chelicerata</taxon>
        <taxon>Arachnida</taxon>
        <taxon>Acari</taxon>
        <taxon>Parasitiformes</taxon>
        <taxon>Ixodida</taxon>
        <taxon>Ixodoidea</taxon>
        <taxon>Ixodidae</taxon>
        <taxon>Hyalomminae</taxon>
        <taxon>Hyalomma</taxon>
    </lineage>
</organism>
<comment type="caution">
    <text evidence="2">The sequence shown here is derived from an EMBL/GenBank/DDBJ whole genome shotgun (WGS) entry which is preliminary data.</text>
</comment>
<keyword evidence="1" id="KW-0732">Signal</keyword>
<dbReference type="EMBL" id="CAJVAF010000352">
    <property type="protein sequence ID" value="CAG7600332.1"/>
    <property type="molecule type" value="Genomic_DNA"/>
</dbReference>
<dbReference type="AlphaFoldDB" id="A0A8S4C578"/>
<reference evidence="2" key="1">
    <citation type="submission" date="2021-06" db="EMBL/GenBank/DDBJ databases">
        <authorList>
            <person name="Nardi T."/>
            <person name="Nardi T."/>
        </authorList>
    </citation>
    <scope>NUCLEOTIDE SEQUENCE</scope>
</reference>
<dbReference type="InterPro" id="IPR013517">
    <property type="entry name" value="FG-GAP"/>
</dbReference>
<dbReference type="SUPFAM" id="SSF69318">
    <property type="entry name" value="Integrin alpha N-terminal domain"/>
    <property type="match status" value="1"/>
</dbReference>
<dbReference type="Gene3D" id="2.30.30.100">
    <property type="match status" value="1"/>
</dbReference>
<accession>A0A8S4C578</accession>
<gene>
    <name evidence="2" type="ORF">MHYMCMPASI_01173</name>
</gene>
<dbReference type="InterPro" id="IPR028994">
    <property type="entry name" value="Integrin_alpha_N"/>
</dbReference>
<sequence>MTVSTLLGNGDGIFKPAVFYNSGSQPSGVKAADLNSDGNQDIVSMNFGEKLQFLCCWEMAMEPFQPLFLIALVLGIMELQ</sequence>
<name>A0A8S4C578_9ACAR</name>
<dbReference type="Proteomes" id="UP000837675">
    <property type="component" value="Unassembled WGS sequence"/>
</dbReference>
<proteinExistence type="predicted"/>
<evidence type="ECO:0000313" key="2">
    <source>
        <dbReference type="EMBL" id="CAG7600332.1"/>
    </source>
</evidence>
<keyword evidence="3" id="KW-1185">Reference proteome</keyword>
<evidence type="ECO:0000313" key="3">
    <source>
        <dbReference type="Proteomes" id="UP000837675"/>
    </source>
</evidence>
<protein>
    <submittedName>
        <fullName evidence="2">VCBS repeat containing protein</fullName>
    </submittedName>
</protein>
<dbReference type="Pfam" id="PF13517">
    <property type="entry name" value="FG-GAP_3"/>
    <property type="match status" value="1"/>
</dbReference>
<evidence type="ECO:0000256" key="1">
    <source>
        <dbReference type="ARBA" id="ARBA00022729"/>
    </source>
</evidence>